<dbReference type="Proteomes" id="UP000016638">
    <property type="component" value="Unassembled WGS sequence"/>
</dbReference>
<dbReference type="GO" id="GO:0005524">
    <property type="term" value="F:ATP binding"/>
    <property type="evidence" value="ECO:0007669"/>
    <property type="project" value="InterPro"/>
</dbReference>
<dbReference type="InterPro" id="IPR036640">
    <property type="entry name" value="ABC1_TM_sf"/>
</dbReference>
<evidence type="ECO:0000256" key="5">
    <source>
        <dbReference type="SAM" id="Phobius"/>
    </source>
</evidence>
<feature type="transmembrane region" description="Helical" evidence="5">
    <location>
        <begin position="55"/>
        <end position="74"/>
    </location>
</feature>
<dbReference type="Gene3D" id="1.20.1560.10">
    <property type="entry name" value="ABC transporter type 1, transmembrane domain"/>
    <property type="match status" value="1"/>
</dbReference>
<dbReference type="GO" id="GO:0005886">
    <property type="term" value="C:plasma membrane"/>
    <property type="evidence" value="ECO:0007669"/>
    <property type="project" value="UniProtKB-SubCell"/>
</dbReference>
<keyword evidence="2 5" id="KW-0812">Transmembrane</keyword>
<gene>
    <name evidence="6" type="ORF">HMPREF1316_1662</name>
</gene>
<sequence>MRDPLSVALRLMAPFVRARAGALVGAAALLVAYSTVAVSPALITQRLIDRDLAAGDVSLVVALALLLVLASGAQSALSVLLVRLLSAMGEGVAADVSILLIVLSKITQYNEQNYSVPCGGAVCTSALR</sequence>
<proteinExistence type="predicted"/>
<dbReference type="EMBL" id="AWEZ01000029">
    <property type="protein sequence ID" value="ERL09492.1"/>
    <property type="molecule type" value="Genomic_DNA"/>
</dbReference>
<dbReference type="SUPFAM" id="SSF90123">
    <property type="entry name" value="ABC transporter transmembrane region"/>
    <property type="match status" value="1"/>
</dbReference>
<evidence type="ECO:0008006" key="8">
    <source>
        <dbReference type="Google" id="ProtNLM"/>
    </source>
</evidence>
<protein>
    <recommendedName>
        <fullName evidence="8">ABC transporter transmembrane region domain protein</fullName>
    </recommendedName>
</protein>
<evidence type="ECO:0000313" key="7">
    <source>
        <dbReference type="Proteomes" id="UP000016638"/>
    </source>
</evidence>
<dbReference type="STRING" id="1125712.HMPREF1316_1662"/>
<keyword evidence="4 5" id="KW-0472">Membrane</keyword>
<dbReference type="AlphaFoldDB" id="U2V292"/>
<evidence type="ECO:0000313" key="6">
    <source>
        <dbReference type="EMBL" id="ERL09492.1"/>
    </source>
</evidence>
<keyword evidence="3 5" id="KW-1133">Transmembrane helix</keyword>
<dbReference type="PATRIC" id="fig|1125712.3.peg.760"/>
<accession>U2V292</accession>
<organism evidence="6 7">
    <name type="scientific">Olsenella profusa F0195</name>
    <dbReference type="NCBI Taxonomy" id="1125712"/>
    <lineage>
        <taxon>Bacteria</taxon>
        <taxon>Bacillati</taxon>
        <taxon>Actinomycetota</taxon>
        <taxon>Coriobacteriia</taxon>
        <taxon>Coriobacteriales</taxon>
        <taxon>Atopobiaceae</taxon>
        <taxon>Olsenella</taxon>
    </lineage>
</organism>
<name>U2V292_9ACTN</name>
<evidence type="ECO:0000256" key="4">
    <source>
        <dbReference type="ARBA" id="ARBA00023136"/>
    </source>
</evidence>
<feature type="transmembrane region" description="Helical" evidence="5">
    <location>
        <begin position="20"/>
        <end position="43"/>
    </location>
</feature>
<comment type="subcellular location">
    <subcellularLocation>
        <location evidence="1">Cell membrane</location>
        <topology evidence="1">Multi-pass membrane protein</topology>
    </subcellularLocation>
</comment>
<evidence type="ECO:0000256" key="2">
    <source>
        <dbReference type="ARBA" id="ARBA00022692"/>
    </source>
</evidence>
<keyword evidence="7" id="KW-1185">Reference proteome</keyword>
<evidence type="ECO:0000256" key="1">
    <source>
        <dbReference type="ARBA" id="ARBA00004651"/>
    </source>
</evidence>
<evidence type="ECO:0000256" key="3">
    <source>
        <dbReference type="ARBA" id="ARBA00022989"/>
    </source>
</evidence>
<reference evidence="6 7" key="1">
    <citation type="submission" date="2013-08" db="EMBL/GenBank/DDBJ databases">
        <authorList>
            <person name="Durkin A.S."/>
            <person name="Haft D.R."/>
            <person name="McCorrison J."/>
            <person name="Torralba M."/>
            <person name="Gillis M."/>
            <person name="Haft D.H."/>
            <person name="Methe B."/>
            <person name="Sutton G."/>
            <person name="Nelson K.E."/>
        </authorList>
    </citation>
    <scope>NUCLEOTIDE SEQUENCE [LARGE SCALE GENOMIC DNA]</scope>
    <source>
        <strain evidence="6 7">F0195</strain>
    </source>
</reference>
<comment type="caution">
    <text evidence="6">The sequence shown here is derived from an EMBL/GenBank/DDBJ whole genome shotgun (WGS) entry which is preliminary data.</text>
</comment>
<dbReference type="RefSeq" id="WP_021725578.1">
    <property type="nucleotide sequence ID" value="NZ_AWEZ01000029.1"/>
</dbReference>